<accession>A0ABV4U394</accession>
<proteinExistence type="predicted"/>
<reference evidence="2 3" key="1">
    <citation type="submission" date="2024-08" db="EMBL/GenBank/DDBJ databases">
        <title>Whole-genome sequencing of halo(alkali)philic microorganisms from hypersaline lakes.</title>
        <authorList>
            <person name="Sorokin D.Y."/>
            <person name="Merkel A.Y."/>
            <person name="Messina E."/>
            <person name="Yakimov M."/>
        </authorList>
    </citation>
    <scope>NUCLEOTIDE SEQUENCE [LARGE SCALE GENOMIC DNA]</scope>
    <source>
        <strain evidence="2 3">AB-hyl4</strain>
    </source>
</reference>
<dbReference type="EMBL" id="JBGUBD010000004">
    <property type="protein sequence ID" value="MFA9478065.1"/>
    <property type="molecule type" value="Genomic_DNA"/>
</dbReference>
<comment type="caution">
    <text evidence="2">The sequence shown here is derived from an EMBL/GenBank/DDBJ whole genome shotgun (WGS) entry which is preliminary data.</text>
</comment>
<name>A0ABV4U394_9BACT</name>
<sequence>MTKFRACCVPTHWSDAPYRTDIWRHTLDPATDRRLAESYIRLCTELEKIDNVTDFAVRFPEASRAYRNLNEPCDEAAERIFKLYKRHASQINCALDRMSAELAPELRRGTIPPYSLGGILFMGNVSYERDRAPALASASASARSTTTHDGAPGRKRRRAKSPNATETPIRPVAAANMAKVVAAVKAHIKTAKDHADETGARGEAKLLPRPTQEQLAKLAEVHPSTVSRCLRHKDGGVLRLLWRTANDLQEIMRHKF</sequence>
<evidence type="ECO:0000256" key="1">
    <source>
        <dbReference type="SAM" id="MobiDB-lite"/>
    </source>
</evidence>
<evidence type="ECO:0000313" key="2">
    <source>
        <dbReference type="EMBL" id="MFA9478065.1"/>
    </source>
</evidence>
<keyword evidence="3" id="KW-1185">Reference proteome</keyword>
<evidence type="ECO:0000313" key="3">
    <source>
        <dbReference type="Proteomes" id="UP001575105"/>
    </source>
</evidence>
<protein>
    <submittedName>
        <fullName evidence="2">Uncharacterized protein</fullName>
    </submittedName>
</protein>
<dbReference type="RefSeq" id="WP_425344993.1">
    <property type="nucleotide sequence ID" value="NZ_JBGUBD010000004.1"/>
</dbReference>
<feature type="compositionally biased region" description="Low complexity" evidence="1">
    <location>
        <begin position="136"/>
        <end position="147"/>
    </location>
</feature>
<feature type="region of interest" description="Disordered" evidence="1">
    <location>
        <begin position="136"/>
        <end position="167"/>
    </location>
</feature>
<dbReference type="Proteomes" id="UP001575105">
    <property type="component" value="Unassembled WGS sequence"/>
</dbReference>
<gene>
    <name evidence="2" type="ORF">ACERK3_07115</name>
</gene>
<organism evidence="2 3">
    <name type="scientific">Natronomicrosphaera hydrolytica</name>
    <dbReference type="NCBI Taxonomy" id="3242702"/>
    <lineage>
        <taxon>Bacteria</taxon>
        <taxon>Pseudomonadati</taxon>
        <taxon>Planctomycetota</taxon>
        <taxon>Phycisphaerae</taxon>
        <taxon>Phycisphaerales</taxon>
        <taxon>Phycisphaeraceae</taxon>
        <taxon>Natronomicrosphaera</taxon>
    </lineage>
</organism>